<evidence type="ECO:0000313" key="3">
    <source>
        <dbReference type="Proteomes" id="UP000053593"/>
    </source>
</evidence>
<protein>
    <recommendedName>
        <fullName evidence="4">Hydrophobin</fullName>
    </recommendedName>
</protein>
<keyword evidence="1" id="KW-0732">Signal</keyword>
<organism evidence="2 3">
    <name type="scientific">Collybiopsis luxurians FD-317 M1</name>
    <dbReference type="NCBI Taxonomy" id="944289"/>
    <lineage>
        <taxon>Eukaryota</taxon>
        <taxon>Fungi</taxon>
        <taxon>Dikarya</taxon>
        <taxon>Basidiomycota</taxon>
        <taxon>Agaricomycotina</taxon>
        <taxon>Agaricomycetes</taxon>
        <taxon>Agaricomycetidae</taxon>
        <taxon>Agaricales</taxon>
        <taxon>Marasmiineae</taxon>
        <taxon>Omphalotaceae</taxon>
        <taxon>Collybiopsis</taxon>
        <taxon>Collybiopsis luxurians</taxon>
    </lineage>
</organism>
<dbReference type="AlphaFoldDB" id="A0A0D0C955"/>
<evidence type="ECO:0000256" key="1">
    <source>
        <dbReference type="SAM" id="SignalP"/>
    </source>
</evidence>
<evidence type="ECO:0000313" key="2">
    <source>
        <dbReference type="EMBL" id="KIK54477.1"/>
    </source>
</evidence>
<reference evidence="2 3" key="1">
    <citation type="submission" date="2014-04" db="EMBL/GenBank/DDBJ databases">
        <title>Evolutionary Origins and Diversification of the Mycorrhizal Mutualists.</title>
        <authorList>
            <consortium name="DOE Joint Genome Institute"/>
            <consortium name="Mycorrhizal Genomics Consortium"/>
            <person name="Kohler A."/>
            <person name="Kuo A."/>
            <person name="Nagy L.G."/>
            <person name="Floudas D."/>
            <person name="Copeland A."/>
            <person name="Barry K.W."/>
            <person name="Cichocki N."/>
            <person name="Veneault-Fourrey C."/>
            <person name="LaButti K."/>
            <person name="Lindquist E.A."/>
            <person name="Lipzen A."/>
            <person name="Lundell T."/>
            <person name="Morin E."/>
            <person name="Murat C."/>
            <person name="Riley R."/>
            <person name="Ohm R."/>
            <person name="Sun H."/>
            <person name="Tunlid A."/>
            <person name="Henrissat B."/>
            <person name="Grigoriev I.V."/>
            <person name="Hibbett D.S."/>
            <person name="Martin F."/>
        </authorList>
    </citation>
    <scope>NUCLEOTIDE SEQUENCE [LARGE SCALE GENOMIC DNA]</scope>
    <source>
        <strain evidence="2 3">FD-317 M1</strain>
    </source>
</reference>
<dbReference type="OrthoDB" id="2884912at2759"/>
<evidence type="ECO:0008006" key="4">
    <source>
        <dbReference type="Google" id="ProtNLM"/>
    </source>
</evidence>
<dbReference type="PROSITE" id="PS51257">
    <property type="entry name" value="PROKAR_LIPOPROTEIN"/>
    <property type="match status" value="1"/>
</dbReference>
<name>A0A0D0C955_9AGAR</name>
<dbReference type="HOGENOM" id="CLU_157398_0_0_1"/>
<dbReference type="EMBL" id="KN834815">
    <property type="protein sequence ID" value="KIK54477.1"/>
    <property type="molecule type" value="Genomic_DNA"/>
</dbReference>
<dbReference type="Proteomes" id="UP000053593">
    <property type="component" value="Unassembled WGS sequence"/>
</dbReference>
<sequence length="125" mass="12962">MFSKHILIAFAFAAVASAAPLIPATVTACTGSINPPNGCVTIPVVSDSCINFTGGLSFLNKEVSNVQVPGGFICSFYEDFGCLGDQNSDDVVVLTGGTWSMFNVQGVKGPLNFNDLASSFTCSPI</sequence>
<feature type="chain" id="PRO_5002225094" description="Hydrophobin" evidence="1">
    <location>
        <begin position="19"/>
        <end position="125"/>
    </location>
</feature>
<keyword evidence="3" id="KW-1185">Reference proteome</keyword>
<accession>A0A0D0C955</accession>
<proteinExistence type="predicted"/>
<gene>
    <name evidence="2" type="ORF">GYMLUDRAFT_63085</name>
</gene>
<feature type="signal peptide" evidence="1">
    <location>
        <begin position="1"/>
        <end position="18"/>
    </location>
</feature>